<gene>
    <name evidence="1" type="ORF">GGQ88_003751</name>
</gene>
<dbReference type="EMBL" id="JACICY010000014">
    <property type="protein sequence ID" value="MBB3862450.1"/>
    <property type="molecule type" value="Genomic_DNA"/>
</dbReference>
<accession>A0A7W5ZYM9</accession>
<reference evidence="1 2" key="1">
    <citation type="submission" date="2020-08" db="EMBL/GenBank/DDBJ databases">
        <title>Genomic Encyclopedia of Type Strains, Phase IV (KMG-IV): sequencing the most valuable type-strain genomes for metagenomic binning, comparative biology and taxonomic classification.</title>
        <authorList>
            <person name="Goeker M."/>
        </authorList>
    </citation>
    <scope>NUCLEOTIDE SEQUENCE [LARGE SCALE GENOMIC DNA]</scope>
    <source>
        <strain evidence="1 2">DSM 14552</strain>
    </source>
</reference>
<organism evidence="1 2">
    <name type="scientific">Novosphingobium hassiacum</name>
    <dbReference type="NCBI Taxonomy" id="173676"/>
    <lineage>
        <taxon>Bacteria</taxon>
        <taxon>Pseudomonadati</taxon>
        <taxon>Pseudomonadota</taxon>
        <taxon>Alphaproteobacteria</taxon>
        <taxon>Sphingomonadales</taxon>
        <taxon>Sphingomonadaceae</taxon>
        <taxon>Novosphingobium</taxon>
    </lineage>
</organism>
<dbReference type="Proteomes" id="UP000562395">
    <property type="component" value="Unassembled WGS sequence"/>
</dbReference>
<dbReference type="InterPro" id="IPR016161">
    <property type="entry name" value="Ald_DH/histidinol_DH"/>
</dbReference>
<comment type="caution">
    <text evidence="1">The sequence shown here is derived from an EMBL/GenBank/DDBJ whole genome shotgun (WGS) entry which is preliminary data.</text>
</comment>
<evidence type="ECO:0000313" key="2">
    <source>
        <dbReference type="Proteomes" id="UP000562395"/>
    </source>
</evidence>
<evidence type="ECO:0000313" key="1">
    <source>
        <dbReference type="EMBL" id="MBB3862450.1"/>
    </source>
</evidence>
<name>A0A7W5ZYM9_9SPHN</name>
<dbReference type="SUPFAM" id="SSF53720">
    <property type="entry name" value="ALDH-like"/>
    <property type="match status" value="1"/>
</dbReference>
<proteinExistence type="predicted"/>
<sequence length="114" mass="12098">MAAGFTGSHSGGIALVMGAAERPVPIPVYAQMSSINPVFLLPTALEARAEAPAVYGLALEREQWNTDAKFQKENPRTGGIGPRVPFAFVTLDWRPYGGRATGGKPVRAASSRPF</sequence>
<protein>
    <submittedName>
        <fullName evidence="1">Uncharacterized protein</fullName>
    </submittedName>
</protein>
<dbReference type="GO" id="GO:0016491">
    <property type="term" value="F:oxidoreductase activity"/>
    <property type="evidence" value="ECO:0007669"/>
    <property type="project" value="InterPro"/>
</dbReference>
<dbReference type="AlphaFoldDB" id="A0A7W5ZYM9"/>
<keyword evidence="2" id="KW-1185">Reference proteome</keyword>